<accession>A0A419S308</accession>
<evidence type="ECO:0000313" key="1">
    <source>
        <dbReference type="EMBL" id="RKD13253.1"/>
    </source>
</evidence>
<reference evidence="1 2" key="1">
    <citation type="submission" date="2016-07" db="EMBL/GenBank/DDBJ databases">
        <title>Genome of Pelobium manganitolerans.</title>
        <authorList>
            <person name="Wu S."/>
            <person name="Wang G."/>
        </authorList>
    </citation>
    <scope>NUCLEOTIDE SEQUENCE [LARGE SCALE GENOMIC DNA]</scope>
    <source>
        <strain evidence="1 2">YS-25</strain>
    </source>
</reference>
<organism evidence="1 2">
    <name type="scientific">Pelobium manganitolerans</name>
    <dbReference type="NCBI Taxonomy" id="1842495"/>
    <lineage>
        <taxon>Bacteria</taxon>
        <taxon>Pseudomonadati</taxon>
        <taxon>Bacteroidota</taxon>
        <taxon>Sphingobacteriia</taxon>
        <taxon>Sphingobacteriales</taxon>
        <taxon>Sphingobacteriaceae</taxon>
        <taxon>Pelobium</taxon>
    </lineage>
</organism>
<dbReference type="Proteomes" id="UP000283433">
    <property type="component" value="Unassembled WGS sequence"/>
</dbReference>
<protein>
    <submittedName>
        <fullName evidence="1">Uncharacterized protein</fullName>
    </submittedName>
</protein>
<comment type="caution">
    <text evidence="1">The sequence shown here is derived from an EMBL/GenBank/DDBJ whole genome shotgun (WGS) entry which is preliminary data.</text>
</comment>
<name>A0A419S308_9SPHI</name>
<proteinExistence type="predicted"/>
<evidence type="ECO:0000313" key="2">
    <source>
        <dbReference type="Proteomes" id="UP000283433"/>
    </source>
</evidence>
<sequence>MFGMLQRYKNERGIKFKKILTHYRIFACKHLTLHPEMNNKKFSFLYPNIHGSLIPYFHRFSKHPLPKNFLK</sequence>
<dbReference type="AlphaFoldDB" id="A0A419S308"/>
<gene>
    <name evidence="1" type="ORF">BCY91_10570</name>
</gene>
<keyword evidence="2" id="KW-1185">Reference proteome</keyword>
<dbReference type="EMBL" id="MBTA01000028">
    <property type="protein sequence ID" value="RKD13253.1"/>
    <property type="molecule type" value="Genomic_DNA"/>
</dbReference>